<dbReference type="EnsemblPlants" id="AVESA.00010b.r2.5CG0890130.1">
    <property type="protein sequence ID" value="AVESA.00010b.r2.5CG0890130.1.CDS"/>
    <property type="gene ID" value="AVESA.00010b.r2.5CG0890130"/>
</dbReference>
<protein>
    <submittedName>
        <fullName evidence="1">Uncharacterized protein</fullName>
    </submittedName>
</protein>
<reference evidence="1" key="1">
    <citation type="submission" date="2021-05" db="EMBL/GenBank/DDBJ databases">
        <authorList>
            <person name="Scholz U."/>
            <person name="Mascher M."/>
            <person name="Fiebig A."/>
        </authorList>
    </citation>
    <scope>NUCLEOTIDE SEQUENCE [LARGE SCALE GENOMIC DNA]</scope>
</reference>
<reference evidence="1" key="2">
    <citation type="submission" date="2025-09" db="UniProtKB">
        <authorList>
            <consortium name="EnsemblPlants"/>
        </authorList>
    </citation>
    <scope>IDENTIFICATION</scope>
</reference>
<sequence length="658" mass="74113">MATEFDSGGSKKRRMDEEGQQAVEEDRISALPEALRLDILGLLPFKSAIRTGALSTQWRALWTRRWPAPGSLDFRLGPHDSSQPLLESLERRGQRRLDRFSLSFQIGLLNPEDFGRCLDYAATCDVADLDVNLLDVNDAYDLCFSFGALPANPHLARLSLSGICVFPTVEAWYLSELRYLPRPYSVLEVIHLHRVTVEDVGLYHLVAACPRLRTLDIRYCDEDLRRAVLAKYRAKAKANLKSVTIVECESLADVRIRNSSSLRSFRYSGAYLAADAIPTRSVIEDLYICFGGPACRQVRSRRVVYDKYGRPCKLRGCWLDRLIKLCNLSVLTLCSSALRRVSAKARARSTAGRNAASCKLQNLREVQLLMFAMCNDNLDDIMAFLMTCCTPRLERLFVQLPTRSNQYKPNEEPSESEEDGSEEELPEVESSSGDLSEGEESEEDQLEQEESEEEESEEDHSQEDESEEDYSQDDESEEDHSQDNESEEDHSQDDGSEEDHSQDDRSEEDHSQDKSEEEGSEEEHPKEDESDENGLAEGQSKDGSKKELSDGGQSAKELLGDGCGNLMLLKMMNFTGHHNEMRLVSFVLKKSGCLNQLILFTPKSDHPEGPQKDHLNISDFLQTKLLPLKKASPHAQIILSEPDAAGIKPFHSETFVKV</sequence>
<dbReference type="Proteomes" id="UP001732700">
    <property type="component" value="Chromosome 5C"/>
</dbReference>
<keyword evidence="2" id="KW-1185">Reference proteome</keyword>
<name>A0ACD5Y215_AVESA</name>
<proteinExistence type="predicted"/>
<evidence type="ECO:0000313" key="1">
    <source>
        <dbReference type="EnsemblPlants" id="AVESA.00010b.r2.5CG0890130.1.CDS"/>
    </source>
</evidence>
<organism evidence="1 2">
    <name type="scientific">Avena sativa</name>
    <name type="common">Oat</name>
    <dbReference type="NCBI Taxonomy" id="4498"/>
    <lineage>
        <taxon>Eukaryota</taxon>
        <taxon>Viridiplantae</taxon>
        <taxon>Streptophyta</taxon>
        <taxon>Embryophyta</taxon>
        <taxon>Tracheophyta</taxon>
        <taxon>Spermatophyta</taxon>
        <taxon>Magnoliopsida</taxon>
        <taxon>Liliopsida</taxon>
        <taxon>Poales</taxon>
        <taxon>Poaceae</taxon>
        <taxon>BOP clade</taxon>
        <taxon>Pooideae</taxon>
        <taxon>Poodae</taxon>
        <taxon>Poeae</taxon>
        <taxon>Poeae Chloroplast Group 1 (Aveneae type)</taxon>
        <taxon>Aveninae</taxon>
        <taxon>Avena</taxon>
    </lineage>
</organism>
<evidence type="ECO:0000313" key="2">
    <source>
        <dbReference type="Proteomes" id="UP001732700"/>
    </source>
</evidence>
<accession>A0ACD5Y215</accession>